<feature type="coiled-coil region" evidence="2">
    <location>
        <begin position="47"/>
        <end position="77"/>
    </location>
</feature>
<accession>A0A7J7II35</accession>
<evidence type="ECO:0000256" key="3">
    <source>
        <dbReference type="SAM" id="Phobius"/>
    </source>
</evidence>
<dbReference type="EMBL" id="VWRR01000012">
    <property type="protein sequence ID" value="KAF6001991.1"/>
    <property type="molecule type" value="Genomic_DNA"/>
</dbReference>
<evidence type="ECO:0000259" key="4">
    <source>
        <dbReference type="PROSITE" id="PS50892"/>
    </source>
</evidence>
<keyword evidence="3" id="KW-1133">Transmembrane helix</keyword>
<reference evidence="5 6" key="1">
    <citation type="journal article" date="2020" name="J. Phycol.">
        <title>Comparative genome analysis reveals Cyanidiococcus gen. nov., a new extremophilic red algal genus sister to Cyanidioschyzon (Cyanidioschyzonaceae, Rhodophyta).</title>
        <authorList>
            <person name="Liu S.-L."/>
            <person name="Chiang Y.-R."/>
            <person name="Yoon H.S."/>
            <person name="Fu H.-Y."/>
        </authorList>
    </citation>
    <scope>NUCLEOTIDE SEQUENCE [LARGE SCALE GENOMIC DNA]</scope>
    <source>
        <strain evidence="5 6">THAL066</strain>
    </source>
</reference>
<keyword evidence="1 2" id="KW-0175">Coiled coil</keyword>
<dbReference type="CDD" id="cd15843">
    <property type="entry name" value="R-SNARE"/>
    <property type="match status" value="1"/>
</dbReference>
<comment type="caution">
    <text evidence="5">The sequence shown here is derived from an EMBL/GenBank/DDBJ whole genome shotgun (WGS) entry which is preliminary data.</text>
</comment>
<dbReference type="GO" id="GO:0016020">
    <property type="term" value="C:membrane"/>
    <property type="evidence" value="ECO:0007669"/>
    <property type="project" value="InterPro"/>
</dbReference>
<dbReference type="GO" id="GO:0016192">
    <property type="term" value="P:vesicle-mediated transport"/>
    <property type="evidence" value="ECO:0007669"/>
    <property type="project" value="InterPro"/>
</dbReference>
<evidence type="ECO:0000256" key="1">
    <source>
        <dbReference type="PROSITE-ProRule" id="PRU00290"/>
    </source>
</evidence>
<dbReference type="PRINTS" id="PR00219">
    <property type="entry name" value="SYNAPTOBREVN"/>
</dbReference>
<feature type="domain" description="V-SNARE coiled-coil homology" evidence="4">
    <location>
        <begin position="28"/>
        <end position="88"/>
    </location>
</feature>
<feature type="transmembrane region" description="Helical" evidence="3">
    <location>
        <begin position="90"/>
        <end position="113"/>
    </location>
</feature>
<name>A0A7J7II35_9RHOD</name>
<evidence type="ECO:0000313" key="5">
    <source>
        <dbReference type="EMBL" id="KAF6001991.1"/>
    </source>
</evidence>
<dbReference type="Pfam" id="PF00957">
    <property type="entry name" value="Synaptobrevin"/>
    <property type="match status" value="1"/>
</dbReference>
<dbReference type="InterPro" id="IPR042855">
    <property type="entry name" value="V_SNARE_CC"/>
</dbReference>
<organism evidence="5 6">
    <name type="scientific">Cyanidiococcus yangmingshanensis</name>
    <dbReference type="NCBI Taxonomy" id="2690220"/>
    <lineage>
        <taxon>Eukaryota</taxon>
        <taxon>Rhodophyta</taxon>
        <taxon>Bangiophyceae</taxon>
        <taxon>Cyanidiales</taxon>
        <taxon>Cyanidiaceae</taxon>
        <taxon>Cyanidiococcus</taxon>
    </lineage>
</organism>
<dbReference type="InterPro" id="IPR001388">
    <property type="entry name" value="Synaptobrevin-like"/>
</dbReference>
<proteinExistence type="predicted"/>
<dbReference type="PANTHER" id="PTHR45701">
    <property type="entry name" value="SYNAPTOBREVIN FAMILY MEMBER"/>
    <property type="match status" value="1"/>
</dbReference>
<dbReference type="InterPro" id="IPR016444">
    <property type="entry name" value="Synaptobrevin/VAMP"/>
</dbReference>
<keyword evidence="3" id="KW-0472">Membrane</keyword>
<keyword evidence="3" id="KW-0812">Transmembrane</keyword>
<evidence type="ECO:0000256" key="2">
    <source>
        <dbReference type="SAM" id="Coils"/>
    </source>
</evidence>
<dbReference type="AlphaFoldDB" id="A0A7J7II35"/>
<protein>
    <recommendedName>
        <fullName evidence="4">V-SNARE coiled-coil homology domain-containing protein</fullName>
    </recommendedName>
</protein>
<dbReference type="Proteomes" id="UP000530660">
    <property type="component" value="Unassembled WGS sequence"/>
</dbReference>
<dbReference type="PROSITE" id="PS50892">
    <property type="entry name" value="V_SNARE"/>
    <property type="match status" value="1"/>
</dbReference>
<dbReference type="SUPFAM" id="SSF58038">
    <property type="entry name" value="SNARE fusion complex"/>
    <property type="match status" value="1"/>
</dbReference>
<dbReference type="OrthoDB" id="248747at2759"/>
<sequence length="117" mass="13185">MTKPDGLNASFRGTLKAITQSYTTRRDKITQLREDVKEVHTIMQQNIEDALERGERLDNLVEQADELRDTASAFHRQSGTLKKRMCQRNVAAASCIIVLVLLIILAIVLGVVLTHRN</sequence>
<dbReference type="Gene3D" id="1.20.5.110">
    <property type="match status" value="1"/>
</dbReference>
<keyword evidence="6" id="KW-1185">Reference proteome</keyword>
<evidence type="ECO:0000313" key="6">
    <source>
        <dbReference type="Proteomes" id="UP000530660"/>
    </source>
</evidence>
<gene>
    <name evidence="5" type="ORF">F1559_002831</name>
</gene>